<keyword evidence="2" id="KW-1185">Reference proteome</keyword>
<dbReference type="Pfam" id="PF07366">
    <property type="entry name" value="SnoaL"/>
    <property type="match status" value="1"/>
</dbReference>
<dbReference type="SUPFAM" id="SSF54427">
    <property type="entry name" value="NTF2-like"/>
    <property type="match status" value="1"/>
</dbReference>
<dbReference type="PANTHER" id="PTHR38436">
    <property type="entry name" value="POLYKETIDE CYCLASE SNOAL-LIKE DOMAIN"/>
    <property type="match status" value="1"/>
</dbReference>
<dbReference type="InterPro" id="IPR032710">
    <property type="entry name" value="NTF2-like_dom_sf"/>
</dbReference>
<dbReference type="EMBL" id="VUOC01000004">
    <property type="protein sequence ID" value="KAA2240444.1"/>
    <property type="molecule type" value="Genomic_DNA"/>
</dbReference>
<reference evidence="1 2" key="2">
    <citation type="submission" date="2019-09" db="EMBL/GenBank/DDBJ databases">
        <authorList>
            <person name="Jin C."/>
        </authorList>
    </citation>
    <scope>NUCLEOTIDE SEQUENCE [LARGE SCALE GENOMIC DNA]</scope>
    <source>
        <strain evidence="1 2">BN140078</strain>
    </source>
</reference>
<comment type="caution">
    <text evidence="1">The sequence shown here is derived from an EMBL/GenBank/DDBJ whole genome shotgun (WGS) entry which is preliminary data.</text>
</comment>
<accession>A0A5B2VNT4</accession>
<proteinExistence type="predicted"/>
<gene>
    <name evidence="1" type="ORF">F0L74_30290</name>
</gene>
<dbReference type="PANTHER" id="PTHR38436:SF1">
    <property type="entry name" value="ESTER CYCLASE"/>
    <property type="match status" value="1"/>
</dbReference>
<dbReference type="Gene3D" id="3.10.450.50">
    <property type="match status" value="1"/>
</dbReference>
<name>A0A5B2VNT4_9BACT</name>
<evidence type="ECO:0000313" key="1">
    <source>
        <dbReference type="EMBL" id="KAA2240444.1"/>
    </source>
</evidence>
<evidence type="ECO:0000313" key="2">
    <source>
        <dbReference type="Proteomes" id="UP000324611"/>
    </source>
</evidence>
<organism evidence="1 2">
    <name type="scientific">Chitinophaga agrisoli</name>
    <dbReference type="NCBI Taxonomy" id="2607653"/>
    <lineage>
        <taxon>Bacteria</taxon>
        <taxon>Pseudomonadati</taxon>
        <taxon>Bacteroidota</taxon>
        <taxon>Chitinophagia</taxon>
        <taxon>Chitinophagales</taxon>
        <taxon>Chitinophagaceae</taxon>
        <taxon>Chitinophaga</taxon>
    </lineage>
</organism>
<reference evidence="1 2" key="1">
    <citation type="submission" date="2019-09" db="EMBL/GenBank/DDBJ databases">
        <title>Chitinophaga ginsengihumi sp. nov., isolated from soil of ginseng rhizosphere.</title>
        <authorList>
            <person name="Lee J."/>
        </authorList>
    </citation>
    <scope>NUCLEOTIDE SEQUENCE [LARGE SCALE GENOMIC DNA]</scope>
    <source>
        <strain evidence="1 2">BN140078</strain>
    </source>
</reference>
<dbReference type="AlphaFoldDB" id="A0A5B2VNT4"/>
<dbReference type="InterPro" id="IPR009959">
    <property type="entry name" value="Cyclase_SnoaL-like"/>
</dbReference>
<sequence>MLTSLEQNKAIVRRFNEAFIAQGNQQAFEEIVAADFINHTAASINLPGDREAVSHFIVNVLRQAVKDITVEIYDQVAEGDTVVTRKAIRGIQTGGFMGIPGNGQPFTMHIIDIVRLRNGQYTEHWSLRSIA</sequence>
<dbReference type="Proteomes" id="UP000324611">
    <property type="component" value="Unassembled WGS sequence"/>
</dbReference>
<dbReference type="RefSeq" id="WP_149841622.1">
    <property type="nucleotide sequence ID" value="NZ_VUOC01000004.1"/>
</dbReference>
<dbReference type="GO" id="GO:0030638">
    <property type="term" value="P:polyketide metabolic process"/>
    <property type="evidence" value="ECO:0007669"/>
    <property type="project" value="InterPro"/>
</dbReference>
<protein>
    <submittedName>
        <fullName evidence="1">Ester cyclase</fullName>
    </submittedName>
</protein>